<evidence type="ECO:0000256" key="3">
    <source>
        <dbReference type="ARBA" id="ARBA00022771"/>
    </source>
</evidence>
<keyword evidence="3 5" id="KW-0863">Zinc-finger</keyword>
<reference evidence="7" key="1">
    <citation type="journal article" date="2023" name="Insect Mol. Biol.">
        <title>Genome sequencing provides insights into the evolution of gene families encoding plant cell wall-degrading enzymes in longhorned beetles.</title>
        <authorList>
            <person name="Shin N.R."/>
            <person name="Okamura Y."/>
            <person name="Kirsch R."/>
            <person name="Pauchet Y."/>
        </authorList>
    </citation>
    <scope>NUCLEOTIDE SEQUENCE</scope>
    <source>
        <strain evidence="7">MMC_N1</strain>
    </source>
</reference>
<keyword evidence="1" id="KW-0479">Metal-binding</keyword>
<dbReference type="PROSITE" id="PS50157">
    <property type="entry name" value="ZINC_FINGER_C2H2_2"/>
    <property type="match status" value="2"/>
</dbReference>
<dbReference type="InterPro" id="IPR036236">
    <property type="entry name" value="Znf_C2H2_sf"/>
</dbReference>
<accession>A0ABQ9IVN0</accession>
<keyword evidence="4" id="KW-0862">Zinc</keyword>
<feature type="domain" description="C2H2-type" evidence="6">
    <location>
        <begin position="219"/>
        <end position="242"/>
    </location>
</feature>
<keyword evidence="2" id="KW-0677">Repeat</keyword>
<feature type="domain" description="C2H2-type" evidence="6">
    <location>
        <begin position="248"/>
        <end position="276"/>
    </location>
</feature>
<evidence type="ECO:0000313" key="7">
    <source>
        <dbReference type="EMBL" id="KAJ8967141.1"/>
    </source>
</evidence>
<dbReference type="PANTHER" id="PTHR24409">
    <property type="entry name" value="ZINC FINGER PROTEIN 142"/>
    <property type="match status" value="1"/>
</dbReference>
<dbReference type="EMBL" id="JAPWTJ010002237">
    <property type="protein sequence ID" value="KAJ8967141.1"/>
    <property type="molecule type" value="Genomic_DNA"/>
</dbReference>
<dbReference type="Proteomes" id="UP001162164">
    <property type="component" value="Unassembled WGS sequence"/>
</dbReference>
<evidence type="ECO:0000313" key="8">
    <source>
        <dbReference type="Proteomes" id="UP001162164"/>
    </source>
</evidence>
<evidence type="ECO:0000259" key="6">
    <source>
        <dbReference type="PROSITE" id="PS50157"/>
    </source>
</evidence>
<protein>
    <recommendedName>
        <fullName evidence="6">C2H2-type domain-containing protein</fullName>
    </recommendedName>
</protein>
<comment type="caution">
    <text evidence="7">The sequence shown here is derived from an EMBL/GenBank/DDBJ whole genome shotgun (WGS) entry which is preliminary data.</text>
</comment>
<dbReference type="SMART" id="SM00868">
    <property type="entry name" value="zf-AD"/>
    <property type="match status" value="1"/>
</dbReference>
<dbReference type="InterPro" id="IPR013087">
    <property type="entry name" value="Znf_C2H2_type"/>
</dbReference>
<evidence type="ECO:0000256" key="4">
    <source>
        <dbReference type="ARBA" id="ARBA00022833"/>
    </source>
</evidence>
<dbReference type="SMART" id="SM00355">
    <property type="entry name" value="ZnF_C2H2"/>
    <property type="match status" value="3"/>
</dbReference>
<dbReference type="PANTHER" id="PTHR24409:SF295">
    <property type="entry name" value="AZ2-RELATED"/>
    <property type="match status" value="1"/>
</dbReference>
<organism evidence="7 8">
    <name type="scientific">Molorchus minor</name>
    <dbReference type="NCBI Taxonomy" id="1323400"/>
    <lineage>
        <taxon>Eukaryota</taxon>
        <taxon>Metazoa</taxon>
        <taxon>Ecdysozoa</taxon>
        <taxon>Arthropoda</taxon>
        <taxon>Hexapoda</taxon>
        <taxon>Insecta</taxon>
        <taxon>Pterygota</taxon>
        <taxon>Neoptera</taxon>
        <taxon>Endopterygota</taxon>
        <taxon>Coleoptera</taxon>
        <taxon>Polyphaga</taxon>
        <taxon>Cucujiformia</taxon>
        <taxon>Chrysomeloidea</taxon>
        <taxon>Cerambycidae</taxon>
        <taxon>Lamiinae</taxon>
        <taxon>Monochamini</taxon>
        <taxon>Molorchus</taxon>
    </lineage>
</organism>
<proteinExistence type="predicted"/>
<dbReference type="InterPro" id="IPR012934">
    <property type="entry name" value="Znf_AD"/>
</dbReference>
<evidence type="ECO:0000256" key="2">
    <source>
        <dbReference type="ARBA" id="ARBA00022737"/>
    </source>
</evidence>
<gene>
    <name evidence="7" type="ORF">NQ317_001593</name>
</gene>
<dbReference type="SUPFAM" id="SSF57667">
    <property type="entry name" value="beta-beta-alpha zinc fingers"/>
    <property type="match status" value="2"/>
</dbReference>
<name>A0ABQ9IVN0_9CUCU</name>
<dbReference type="Gene3D" id="3.30.160.60">
    <property type="entry name" value="Classic Zinc Finger"/>
    <property type="match status" value="2"/>
</dbReference>
<evidence type="ECO:0000256" key="1">
    <source>
        <dbReference type="ARBA" id="ARBA00022723"/>
    </source>
</evidence>
<dbReference type="PROSITE" id="PS00028">
    <property type="entry name" value="ZINC_FINGER_C2H2_1"/>
    <property type="match status" value="2"/>
</dbReference>
<sequence length="292" mass="33912">MEEFHCRTCLTITYINKATQITKKCYRQKTIKDVIVYMVPEMEETLVDEEFVCGKCLETIKNVMNFIERCLDVECILAQNRDHLVEEDGEVEGEQFVKQELHFYEETSNLSAAESQEAEEALTDTGKPIQIVFDDSMYIEEGDDQDEEVLFRRRVQGSPGITPQVTCVLCVTRNGRIPRLRPSHGLAQIEEAPVCGYCKKLFISKKALNVHLSVAHQVYMCRLCYKVFKQKFKLDYHVKMVHLKMGRTECSECGKLFQNKEAMDSHHRLVHQKIKPFICHVCAREFGRRIIC</sequence>
<evidence type="ECO:0000256" key="5">
    <source>
        <dbReference type="PROSITE-ProRule" id="PRU00042"/>
    </source>
</evidence>
<keyword evidence="8" id="KW-1185">Reference proteome</keyword>